<dbReference type="InterPro" id="IPR013096">
    <property type="entry name" value="Cupin_2"/>
</dbReference>
<keyword evidence="4" id="KW-1185">Reference proteome</keyword>
<evidence type="ECO:0000256" key="1">
    <source>
        <dbReference type="ARBA" id="ARBA00022723"/>
    </source>
</evidence>
<dbReference type="Gene3D" id="2.60.120.10">
    <property type="entry name" value="Jelly Rolls"/>
    <property type="match status" value="1"/>
</dbReference>
<organism evidence="3 4">
    <name type="scientific">Sphingoaurantiacus capsulatus</name>
    <dbReference type="NCBI Taxonomy" id="1771310"/>
    <lineage>
        <taxon>Bacteria</taxon>
        <taxon>Pseudomonadati</taxon>
        <taxon>Pseudomonadota</taxon>
        <taxon>Alphaproteobacteria</taxon>
        <taxon>Sphingomonadales</taxon>
        <taxon>Sphingosinicellaceae</taxon>
        <taxon>Sphingoaurantiacus</taxon>
    </lineage>
</organism>
<evidence type="ECO:0000313" key="3">
    <source>
        <dbReference type="EMBL" id="MFC3712701.1"/>
    </source>
</evidence>
<dbReference type="Proteomes" id="UP001595615">
    <property type="component" value="Unassembled WGS sequence"/>
</dbReference>
<dbReference type="InterPro" id="IPR011051">
    <property type="entry name" value="RmlC_Cupin_sf"/>
</dbReference>
<dbReference type="PANTHER" id="PTHR35848">
    <property type="entry name" value="OXALATE-BINDING PROTEIN"/>
    <property type="match status" value="1"/>
</dbReference>
<dbReference type="Pfam" id="PF07883">
    <property type="entry name" value="Cupin_2"/>
    <property type="match status" value="1"/>
</dbReference>
<reference evidence="4" key="1">
    <citation type="journal article" date="2019" name="Int. J. Syst. Evol. Microbiol.">
        <title>The Global Catalogue of Microorganisms (GCM) 10K type strain sequencing project: providing services to taxonomists for standard genome sequencing and annotation.</title>
        <authorList>
            <consortium name="The Broad Institute Genomics Platform"/>
            <consortium name="The Broad Institute Genome Sequencing Center for Infectious Disease"/>
            <person name="Wu L."/>
            <person name="Ma J."/>
        </authorList>
    </citation>
    <scope>NUCLEOTIDE SEQUENCE [LARGE SCALE GENOMIC DNA]</scope>
    <source>
        <strain evidence="4">KCTC 42644</strain>
    </source>
</reference>
<proteinExistence type="predicted"/>
<dbReference type="SUPFAM" id="SSF51182">
    <property type="entry name" value="RmlC-like cupins"/>
    <property type="match status" value="1"/>
</dbReference>
<keyword evidence="1" id="KW-0479">Metal-binding</keyword>
<name>A0ABV7X9X8_9SPHN</name>
<gene>
    <name evidence="3" type="ORF">ACFOMD_08980</name>
</gene>
<dbReference type="CDD" id="cd02224">
    <property type="entry name" value="cupin_SPO2919-like"/>
    <property type="match status" value="1"/>
</dbReference>
<dbReference type="PANTHER" id="PTHR35848:SF9">
    <property type="entry name" value="SLL1358 PROTEIN"/>
    <property type="match status" value="1"/>
</dbReference>
<evidence type="ECO:0000313" key="4">
    <source>
        <dbReference type="Proteomes" id="UP001595615"/>
    </source>
</evidence>
<comment type="caution">
    <text evidence="3">The sequence shown here is derived from an EMBL/GenBank/DDBJ whole genome shotgun (WGS) entry which is preliminary data.</text>
</comment>
<dbReference type="InterPro" id="IPR014710">
    <property type="entry name" value="RmlC-like_jellyroll"/>
</dbReference>
<feature type="domain" description="Cupin type-2" evidence="2">
    <location>
        <begin position="46"/>
        <end position="117"/>
    </location>
</feature>
<accession>A0ABV7X9X8</accession>
<protein>
    <submittedName>
        <fullName evidence="3">Cupin domain-containing protein</fullName>
    </submittedName>
</protein>
<sequence length="150" mass="16187">MPKIDVAAVPVISHSGYPAPYAEAVAGRSYQRLADVAGLKDFAANLCRLAPGAWSSQRHWHSEEDEFVMMVAGEAMLITDVGETLMRPGDCAAFKAGVTDAHHLVNRSDADALFLAVGPDKPSDSCTYPDIDMHLPRNDGGYTHTDGRPY</sequence>
<evidence type="ECO:0000259" key="2">
    <source>
        <dbReference type="Pfam" id="PF07883"/>
    </source>
</evidence>
<dbReference type="EMBL" id="JBHRXV010000007">
    <property type="protein sequence ID" value="MFC3712701.1"/>
    <property type="molecule type" value="Genomic_DNA"/>
</dbReference>
<dbReference type="InterPro" id="IPR051610">
    <property type="entry name" value="GPI/OXD"/>
</dbReference>
<dbReference type="RefSeq" id="WP_380860107.1">
    <property type="nucleotide sequence ID" value="NZ_JBHRXV010000007.1"/>
</dbReference>